<accession>E0XVQ7</accession>
<dbReference type="AlphaFoldDB" id="E0XVQ7"/>
<evidence type="ECO:0000313" key="2">
    <source>
        <dbReference type="EMBL" id="ADI18498.1"/>
    </source>
</evidence>
<protein>
    <submittedName>
        <fullName evidence="2">Uncharacterized protein</fullName>
    </submittedName>
</protein>
<feature type="region of interest" description="Disordered" evidence="1">
    <location>
        <begin position="315"/>
        <end position="349"/>
    </location>
</feature>
<feature type="compositionally biased region" description="Gly residues" evidence="1">
    <location>
        <begin position="323"/>
        <end position="349"/>
    </location>
</feature>
<evidence type="ECO:0000256" key="1">
    <source>
        <dbReference type="SAM" id="MobiDB-lite"/>
    </source>
</evidence>
<proteinExistence type="predicted"/>
<name>E0XVQ7_9BACT</name>
<feature type="region of interest" description="Disordered" evidence="1">
    <location>
        <begin position="395"/>
        <end position="419"/>
    </location>
</feature>
<reference evidence="2" key="1">
    <citation type="journal article" date="2011" name="Environ. Microbiol.">
        <title>Time-series analyses of Monterey Bay coastal microbial picoplankton using a 'genome proxy' microarray.</title>
        <authorList>
            <person name="Rich V.I."/>
            <person name="Pham V.D."/>
            <person name="Eppley J."/>
            <person name="Shi Y."/>
            <person name="DeLong E.F."/>
        </authorList>
    </citation>
    <scope>NUCLEOTIDE SEQUENCE</scope>
</reference>
<sequence>MAKSPFAMVRNVLLLTMMKKMPAVILGLSLMGAMAEAAAPFPGGQTNRMRMTPDQALKILMGNGFMARSYYNGVPDPVVVRQVDNRTRMRAVINAKLNSLVIPKIDQLWDFTMEEAIESLEATFKRHDPEGLGFQFHINPFVDPGGVPIQGGGLDGPDGPDGPDGQMMIDPTTGLPIGGGAIGGGGGAPQIDPTTGLPIGVGVGGVPPGMGGGLNLPGMGGVLPGMGGGGGAPGGAFDPTVVKVRGLKKELVNLTARQILDIFVMSLDSPIQYIVSDQGIMFLQQMPQLVGTMTRMYQLNLNRRSLQMMGVATPELQAPTNGNGSGQNGNGGGGQTGGGGFGGGGLPGGGFGGGGLPGGGFGGGGLPGVMQMRKTTGGGFGSSYRPFSNLNRFAPATGGNQRFNGFTPGYGQSRARGRQ</sequence>
<dbReference type="EMBL" id="GU474890">
    <property type="protein sequence ID" value="ADI18498.1"/>
    <property type="molecule type" value="Genomic_DNA"/>
</dbReference>
<organism evidence="2">
    <name type="scientific">uncultured Verrucomicrobiales bacterium HF4000_13K17</name>
    <dbReference type="NCBI Taxonomy" id="710998"/>
    <lineage>
        <taxon>Bacteria</taxon>
        <taxon>Pseudomonadati</taxon>
        <taxon>Verrucomicrobiota</taxon>
        <taxon>Verrucomicrobiia</taxon>
        <taxon>Verrucomicrobiales</taxon>
        <taxon>environmental samples</taxon>
    </lineage>
</organism>